<dbReference type="AlphaFoldDB" id="A0A1M4Z4Q6"/>
<dbReference type="STRING" id="1121025.SAMN02745249_01869"/>
<evidence type="ECO:0000256" key="2">
    <source>
        <dbReference type="ARBA" id="ARBA00023002"/>
    </source>
</evidence>
<dbReference type="EMBL" id="FQUF01000034">
    <property type="protein sequence ID" value="SHF12777.1"/>
    <property type="molecule type" value="Genomic_DNA"/>
</dbReference>
<dbReference type="InterPro" id="IPR004553">
    <property type="entry name" value="HMG_CoA_Rdtase_bac-typ"/>
</dbReference>
<dbReference type="InterPro" id="IPR023076">
    <property type="entry name" value="HMG_CoA_Rdtase_CS"/>
</dbReference>
<organism evidence="4 5">
    <name type="scientific">Atopostipes suicloacalis DSM 15692</name>
    <dbReference type="NCBI Taxonomy" id="1121025"/>
    <lineage>
        <taxon>Bacteria</taxon>
        <taxon>Bacillati</taxon>
        <taxon>Bacillota</taxon>
        <taxon>Bacilli</taxon>
        <taxon>Lactobacillales</taxon>
        <taxon>Carnobacteriaceae</taxon>
        <taxon>Atopostipes</taxon>
    </lineage>
</organism>
<dbReference type="UniPathway" id="UPA00257">
    <property type="reaction ID" value="UER00367"/>
</dbReference>
<name>A0A1M4Z4Q6_9LACT</name>
<dbReference type="PROSITE" id="PS01192">
    <property type="entry name" value="HMG_COA_REDUCTASE_3"/>
    <property type="match status" value="1"/>
</dbReference>
<comment type="pathway">
    <text evidence="3">Metabolic intermediate metabolism; (R)-mevalonate degradation; (S)-3-hydroxy-3-methylglutaryl-CoA from (R)-mevalonate: step 1/1.</text>
</comment>
<dbReference type="Gene3D" id="3.90.770.10">
    <property type="entry name" value="3-hydroxy-3-methylglutaryl-coenzyme A Reductase, Chain A, domain 2"/>
    <property type="match status" value="2"/>
</dbReference>
<gene>
    <name evidence="4" type="ORF">SAMN02745249_01869</name>
</gene>
<evidence type="ECO:0000256" key="1">
    <source>
        <dbReference type="ARBA" id="ARBA00007661"/>
    </source>
</evidence>
<evidence type="ECO:0000256" key="3">
    <source>
        <dbReference type="RuleBase" id="RU361219"/>
    </source>
</evidence>
<dbReference type="NCBIfam" id="TIGR00532">
    <property type="entry name" value="HMG_CoA_R_NAD"/>
    <property type="match status" value="1"/>
</dbReference>
<proteinExistence type="inferred from homology"/>
<keyword evidence="5" id="KW-1185">Reference proteome</keyword>
<protein>
    <recommendedName>
        <fullName evidence="3">3-hydroxy-3-methylglutaryl coenzyme A reductase</fullName>
        <shortName evidence="3">HMG-CoA reductase</shortName>
        <ecNumber evidence="3">1.1.1.88</ecNumber>
    </recommendedName>
</protein>
<dbReference type="PROSITE" id="PS50065">
    <property type="entry name" value="HMG_COA_REDUCTASE_4"/>
    <property type="match status" value="1"/>
</dbReference>
<evidence type="ECO:0000313" key="4">
    <source>
        <dbReference type="EMBL" id="SHF12777.1"/>
    </source>
</evidence>
<dbReference type="OrthoDB" id="9764892at2"/>
<keyword evidence="3" id="KW-0520">NAD</keyword>
<dbReference type="SUPFAM" id="SSF55035">
    <property type="entry name" value="NAD-binding domain of HMG-CoA reductase"/>
    <property type="match status" value="1"/>
</dbReference>
<comment type="similarity">
    <text evidence="1 3">Belongs to the HMG-CoA reductase family.</text>
</comment>
<dbReference type="RefSeq" id="WP_073298557.1">
    <property type="nucleotide sequence ID" value="NZ_FQUF01000034.1"/>
</dbReference>
<dbReference type="Proteomes" id="UP000184128">
    <property type="component" value="Unassembled WGS sequence"/>
</dbReference>
<dbReference type="InterPro" id="IPR002202">
    <property type="entry name" value="HMG_CoA_Rdtase"/>
</dbReference>
<accession>A0A1M4Z4Q6</accession>
<dbReference type="GO" id="GO:0004420">
    <property type="term" value="F:hydroxymethylglutaryl-CoA reductase (NADPH) activity"/>
    <property type="evidence" value="ECO:0007669"/>
    <property type="project" value="InterPro"/>
</dbReference>
<keyword evidence="2 3" id="KW-0560">Oxidoreductase</keyword>
<dbReference type="EC" id="1.1.1.88" evidence="3"/>
<dbReference type="CDD" id="cd00644">
    <property type="entry name" value="HMG-CoA_reductase_classII"/>
    <property type="match status" value="1"/>
</dbReference>
<dbReference type="PANTHER" id="PTHR10572:SF24">
    <property type="entry name" value="3-HYDROXY-3-METHYLGLUTARYL-COENZYME A REDUCTASE"/>
    <property type="match status" value="1"/>
</dbReference>
<reference evidence="4 5" key="1">
    <citation type="submission" date="2016-11" db="EMBL/GenBank/DDBJ databases">
        <authorList>
            <person name="Jaros S."/>
            <person name="Januszkiewicz K."/>
            <person name="Wedrychowicz H."/>
        </authorList>
    </citation>
    <scope>NUCLEOTIDE SEQUENCE [LARGE SCALE GENOMIC DNA]</scope>
    <source>
        <strain evidence="4 5">DSM 15692</strain>
    </source>
</reference>
<dbReference type="GO" id="GO:0015936">
    <property type="term" value="P:coenzyme A metabolic process"/>
    <property type="evidence" value="ECO:0007669"/>
    <property type="project" value="InterPro"/>
</dbReference>
<sequence length="433" mass="47348">MEKEILHRFYKKSHAEKIKALYRAEAISEEDYQALTKETLKLSPSVANEMIENYILNYEFPFGVAMNFVIDEKERLIPMVTEEPSVVAAASNAGKIVGLSGGFQTEMKERLMIAQIVLKNVSDIKTATKNIQENEEEIIDLAHAAYPSILNYRGGARRVDVRLISADTEFETPEFLAIHLVVDTGEAMGANIVNTMAEAVAPFIVELSGGSRLMNILSNYATESIASAKCVIQPKYLATKTMSGETVRDRIIEATQFALADPYRAVTHNKGIMNGIDAVLLATGNDWRAVEAGAHAYASKSGQYRSLSRWTKDEKGNLVGQLKLPISVGSVGGTLSIHPGAQFAYRLLDQPCAAELSRILVAVGLAQNLAAIRALVTEGIQRGHMSLQARSLAIRVGATGENIERVAKRLQEAKHMNSTTAQEILEDLSKKSL</sequence>
<comment type="catalytic activity">
    <reaction evidence="3">
        <text>(R)-mevalonate + 2 NAD(+) + CoA = (3S)-3-hydroxy-3-methylglutaryl-CoA + 2 NADH + 2 H(+)</text>
        <dbReference type="Rhea" id="RHEA:14833"/>
        <dbReference type="ChEBI" id="CHEBI:15378"/>
        <dbReference type="ChEBI" id="CHEBI:36464"/>
        <dbReference type="ChEBI" id="CHEBI:43074"/>
        <dbReference type="ChEBI" id="CHEBI:57287"/>
        <dbReference type="ChEBI" id="CHEBI:57540"/>
        <dbReference type="ChEBI" id="CHEBI:57945"/>
        <dbReference type="EC" id="1.1.1.88"/>
    </reaction>
</comment>
<dbReference type="Gene3D" id="1.10.8.660">
    <property type="match status" value="1"/>
</dbReference>
<dbReference type="InterPro" id="IPR023074">
    <property type="entry name" value="HMG_CoA_Rdtase_cat_sf"/>
</dbReference>
<dbReference type="PANTHER" id="PTHR10572">
    <property type="entry name" value="3-HYDROXY-3-METHYLGLUTARYL-COENZYME A REDUCTASE"/>
    <property type="match status" value="1"/>
</dbReference>
<dbReference type="SUPFAM" id="SSF56542">
    <property type="entry name" value="Substrate-binding domain of HMG-CoA reductase"/>
    <property type="match status" value="1"/>
</dbReference>
<dbReference type="Pfam" id="PF00368">
    <property type="entry name" value="HMG-CoA_red"/>
    <property type="match status" value="1"/>
</dbReference>
<dbReference type="GO" id="GO:0140643">
    <property type="term" value="F:hydroxymethylglutaryl-CoA reductase (NADH) activity"/>
    <property type="evidence" value="ECO:0007669"/>
    <property type="project" value="UniProtKB-EC"/>
</dbReference>
<dbReference type="InterPro" id="IPR009023">
    <property type="entry name" value="HMG_CoA_Rdtase_NAD(P)-bd_sf"/>
</dbReference>
<evidence type="ECO:0000313" key="5">
    <source>
        <dbReference type="Proteomes" id="UP000184128"/>
    </source>
</evidence>
<dbReference type="InterPro" id="IPR009029">
    <property type="entry name" value="HMG_CoA_Rdtase_sub-bd_dom_sf"/>
</dbReference>